<reference evidence="2" key="2">
    <citation type="submission" date="2020-05" db="EMBL/GenBank/DDBJ databases">
        <authorList>
            <person name="Kim H.-S."/>
            <person name="Proctor R.H."/>
            <person name="Brown D.W."/>
        </authorList>
    </citation>
    <scope>NUCLEOTIDE SEQUENCE</scope>
    <source>
        <strain evidence="2">NRRL 22465</strain>
    </source>
</reference>
<name>A0A8H4XIE3_9HYPO</name>
<keyword evidence="3" id="KW-1185">Reference proteome</keyword>
<proteinExistence type="predicted"/>
<dbReference type="InterPro" id="IPR014839">
    <property type="entry name" value="Crt10"/>
</dbReference>
<evidence type="ECO:0000313" key="3">
    <source>
        <dbReference type="Proteomes" id="UP000635477"/>
    </source>
</evidence>
<feature type="compositionally biased region" description="Acidic residues" evidence="1">
    <location>
        <begin position="417"/>
        <end position="453"/>
    </location>
</feature>
<organism evidence="2 3">
    <name type="scientific">Fusarium zealandicum</name>
    <dbReference type="NCBI Taxonomy" id="1053134"/>
    <lineage>
        <taxon>Eukaryota</taxon>
        <taxon>Fungi</taxon>
        <taxon>Dikarya</taxon>
        <taxon>Ascomycota</taxon>
        <taxon>Pezizomycotina</taxon>
        <taxon>Sordariomycetes</taxon>
        <taxon>Hypocreomycetidae</taxon>
        <taxon>Hypocreales</taxon>
        <taxon>Nectriaceae</taxon>
        <taxon>Fusarium</taxon>
        <taxon>Fusarium staphyleae species complex</taxon>
    </lineage>
</organism>
<sequence>MPRANRKRSAFHVPSADAGCFALEQFGHGAKAAIRDRERAAFGQSPQNPEMPFTWPSGDFDDGPDVGSSIYRLVPSMQKFRNNLTALSQSYNLYLVAYQGRIFVYRPRTVPGQALPRLPDLQLKPKASAVARSIGGYLDNRRPHLINHIVTGYLGDKEVVVACYDDGDVVGYYIKDIAKAVFPCGTGPSHITVPKLFFHENVGISAWGLAVHQKSRLIAVSSNRHEVVVFALALTPGLALQKKEAQTFDARRRLRNWRIVILLGPNAENMPNVCFIDDSQGLAQRICAIDIKGTTWLADIWQASRGPICIPSISQPQLKSEEFYPAPSRGWGIFALHENNFLKVKTTEELFGIPNSEIDTVKGPASGVYPLVNIRNAVNHVPDNPCQRIPPTAPIVIAGHPHLLYQMDFGGAANDFLESDASDASDEDEGEFEDTEGGSDGEEDDAENQAEDEMPSACGFSLISMDDTKEHAAQKTSGHDDGPQNSFDEVNFTLDCGDVKDFKEKAKKGVLTYDVAITPRSPDMVYFPHNRSVYEASREHSKLLQFLQYPADTNRNEQQQPQSLMADLKRNFFLLRTYEKDIEMRTFSLRSEWDPWEFGVICPDAMNFGYFRDPGLRNHFHGTGRLNMIALAPELSLMAIGSPTGRVVILTLTRKAVQTEHDQGIWKHGFRIEWILPRRSDEREHRKTLRPLHGMAMGPVQAGNEVGGELGGGGAELPRRYRLMLHYRNHDILSYELTRDEQTGKVCIF</sequence>
<evidence type="ECO:0000256" key="1">
    <source>
        <dbReference type="SAM" id="MobiDB-lite"/>
    </source>
</evidence>
<reference evidence="2" key="1">
    <citation type="journal article" date="2020" name="BMC Genomics">
        <title>Correction to: Identification and distribution of gene clusters required for synthesis of sphingolipid metabolism inhibitors in diverse species of the filamentous fungus Fusarium.</title>
        <authorList>
            <person name="Kim H.S."/>
            <person name="Lohmar J.M."/>
            <person name="Busman M."/>
            <person name="Brown D.W."/>
            <person name="Naumann T.A."/>
            <person name="Divon H.H."/>
            <person name="Lysoe E."/>
            <person name="Uhlig S."/>
            <person name="Proctor R.H."/>
        </authorList>
    </citation>
    <scope>NUCLEOTIDE SEQUENCE</scope>
    <source>
        <strain evidence="2">NRRL 22465</strain>
    </source>
</reference>
<dbReference type="Proteomes" id="UP000635477">
    <property type="component" value="Unassembled WGS sequence"/>
</dbReference>
<dbReference type="AlphaFoldDB" id="A0A8H4XIE3"/>
<evidence type="ECO:0000313" key="2">
    <source>
        <dbReference type="EMBL" id="KAF4975297.1"/>
    </source>
</evidence>
<protein>
    <submittedName>
        <fullName evidence="2">Uncharacterized protein</fullName>
    </submittedName>
</protein>
<comment type="caution">
    <text evidence="2">The sequence shown here is derived from an EMBL/GenBank/DDBJ whole genome shotgun (WGS) entry which is preliminary data.</text>
</comment>
<dbReference type="Pfam" id="PF08728">
    <property type="entry name" value="CRT10"/>
    <property type="match status" value="1"/>
</dbReference>
<accession>A0A8H4XIE3</accession>
<gene>
    <name evidence="2" type="ORF">FZEAL_7895</name>
</gene>
<dbReference type="EMBL" id="JABEYC010000655">
    <property type="protein sequence ID" value="KAF4975297.1"/>
    <property type="molecule type" value="Genomic_DNA"/>
</dbReference>
<feature type="region of interest" description="Disordered" evidence="1">
    <location>
        <begin position="415"/>
        <end position="453"/>
    </location>
</feature>
<dbReference type="OrthoDB" id="5591786at2759"/>